<evidence type="ECO:0000256" key="2">
    <source>
        <dbReference type="ARBA" id="ARBA00022475"/>
    </source>
</evidence>
<proteinExistence type="inferred from homology"/>
<keyword evidence="7" id="KW-0813">Transport</keyword>
<keyword evidence="5 8" id="KW-1133">Transmembrane helix</keyword>
<dbReference type="RefSeq" id="WP_264850027.1">
    <property type="nucleotide sequence ID" value="NZ_BRXR01000001.1"/>
</dbReference>
<protein>
    <submittedName>
        <fullName evidence="11">Chemotaxis protein MotA</fullName>
    </submittedName>
</protein>
<gene>
    <name evidence="11" type="primary">motA_1</name>
    <name evidence="11" type="ORF">bsdE14_21590</name>
</gene>
<keyword evidence="6 8" id="KW-0472">Membrane</keyword>
<comment type="caution">
    <text evidence="11">The sequence shown here is derived from an EMBL/GenBank/DDBJ whole genome shotgun (WGS) entry which is preliminary data.</text>
</comment>
<evidence type="ECO:0000256" key="6">
    <source>
        <dbReference type="ARBA" id="ARBA00023136"/>
    </source>
</evidence>
<feature type="transmembrane region" description="Helical" evidence="8">
    <location>
        <begin position="184"/>
        <end position="205"/>
    </location>
</feature>
<keyword evidence="2" id="KW-1003">Cell membrane</keyword>
<sequence length="264" mass="28439">MSGIIAIILGFGCLIIAFIFEKGTVGALLSPTAAMIVFGGTIAAVMLSFPIENLKRIGKVIGIAFKTNKKELPELIAYFKDLAFKTRKNGLLSIESEISADEKLDPFIKKGLQMVVDGVEPQSVRDILELEADMTSERHRSGAAMFDSAGGYAPTMGIIGTVMGLVHVLGSLSTSNPDELGSSIATAFIATLYGVASANLLWLPIGSRLKNIDKEEVTEKSLIIEAILYIQEGVNPNTIAEKLKGFLNKEELAKYETLDKRVEA</sequence>
<dbReference type="InterPro" id="IPR046786">
    <property type="entry name" value="MotA_N"/>
</dbReference>
<dbReference type="Proteomes" id="UP001208567">
    <property type="component" value="Unassembled WGS sequence"/>
</dbReference>
<evidence type="ECO:0000313" key="12">
    <source>
        <dbReference type="Proteomes" id="UP001208567"/>
    </source>
</evidence>
<dbReference type="EMBL" id="BRXR01000001">
    <property type="protein sequence ID" value="GLC30749.1"/>
    <property type="molecule type" value="Genomic_DNA"/>
</dbReference>
<evidence type="ECO:0000256" key="1">
    <source>
        <dbReference type="ARBA" id="ARBA00004651"/>
    </source>
</evidence>
<feature type="transmembrane region" description="Helical" evidence="8">
    <location>
        <begin position="27"/>
        <end position="49"/>
    </location>
</feature>
<keyword evidence="4" id="KW-0283">Flagellar rotation</keyword>
<dbReference type="NCBIfam" id="NF006583">
    <property type="entry name" value="PRK09109.1"/>
    <property type="match status" value="1"/>
</dbReference>
<dbReference type="InterPro" id="IPR002898">
    <property type="entry name" value="MotA_ExbB_proton_chnl"/>
</dbReference>
<accession>A0ABQ5N679</accession>
<evidence type="ECO:0000256" key="8">
    <source>
        <dbReference type="SAM" id="Phobius"/>
    </source>
</evidence>
<evidence type="ECO:0000313" key="11">
    <source>
        <dbReference type="EMBL" id="GLC30749.1"/>
    </source>
</evidence>
<evidence type="ECO:0000259" key="10">
    <source>
        <dbReference type="Pfam" id="PF20560"/>
    </source>
</evidence>
<dbReference type="InterPro" id="IPR047055">
    <property type="entry name" value="MotA-like"/>
</dbReference>
<comment type="subcellular location">
    <subcellularLocation>
        <location evidence="1">Cell membrane</location>
        <topology evidence="1">Multi-pass membrane protein</topology>
    </subcellularLocation>
    <subcellularLocation>
        <location evidence="7">Membrane</location>
        <topology evidence="7">Multi-pass membrane protein</topology>
    </subcellularLocation>
</comment>
<reference evidence="11 12" key="1">
    <citation type="journal article" date="2024" name="Int. J. Syst. Evol. Microbiol.">
        <title>Clostridium omnivorum sp. nov., isolated from anoxic soil under the treatment of reductive soil disinfestation.</title>
        <authorList>
            <person name="Ueki A."/>
            <person name="Tonouchi A."/>
            <person name="Kaku N."/>
            <person name="Honma S."/>
            <person name="Ueki K."/>
        </authorList>
    </citation>
    <scope>NUCLEOTIDE SEQUENCE [LARGE SCALE GENOMIC DNA]</scope>
    <source>
        <strain evidence="11 12">E14</strain>
    </source>
</reference>
<evidence type="ECO:0000256" key="4">
    <source>
        <dbReference type="ARBA" id="ARBA00022779"/>
    </source>
</evidence>
<feature type="domain" description="Motility protein A N-terminal" evidence="10">
    <location>
        <begin position="4"/>
        <end position="90"/>
    </location>
</feature>
<evidence type="ECO:0000256" key="3">
    <source>
        <dbReference type="ARBA" id="ARBA00022692"/>
    </source>
</evidence>
<dbReference type="PANTHER" id="PTHR30433">
    <property type="entry name" value="CHEMOTAXIS PROTEIN MOTA"/>
    <property type="match status" value="1"/>
</dbReference>
<comment type="similarity">
    <text evidence="7">Belongs to the exbB/tolQ family.</text>
</comment>
<evidence type="ECO:0000259" key="9">
    <source>
        <dbReference type="Pfam" id="PF01618"/>
    </source>
</evidence>
<evidence type="ECO:0000256" key="5">
    <source>
        <dbReference type="ARBA" id="ARBA00022989"/>
    </source>
</evidence>
<organism evidence="11 12">
    <name type="scientific">Clostridium omnivorum</name>
    <dbReference type="NCBI Taxonomy" id="1604902"/>
    <lineage>
        <taxon>Bacteria</taxon>
        <taxon>Bacillati</taxon>
        <taxon>Bacillota</taxon>
        <taxon>Clostridia</taxon>
        <taxon>Eubacteriales</taxon>
        <taxon>Clostridiaceae</taxon>
        <taxon>Clostridium</taxon>
    </lineage>
</organism>
<keyword evidence="3 8" id="KW-0812">Transmembrane</keyword>
<feature type="transmembrane region" description="Helical" evidence="8">
    <location>
        <begin position="149"/>
        <end position="172"/>
    </location>
</feature>
<dbReference type="Pfam" id="PF01618">
    <property type="entry name" value="MotA_ExbB"/>
    <property type="match status" value="1"/>
</dbReference>
<keyword evidence="7" id="KW-0653">Protein transport</keyword>
<dbReference type="PANTHER" id="PTHR30433:SF3">
    <property type="entry name" value="MOTILITY PROTEIN A"/>
    <property type="match status" value="1"/>
</dbReference>
<evidence type="ECO:0000256" key="7">
    <source>
        <dbReference type="RuleBase" id="RU004057"/>
    </source>
</evidence>
<keyword evidence="12" id="KW-1185">Reference proteome</keyword>
<feature type="domain" description="MotA/TolQ/ExbB proton channel" evidence="9">
    <location>
        <begin position="101"/>
        <end position="219"/>
    </location>
</feature>
<name>A0ABQ5N679_9CLOT</name>
<dbReference type="Pfam" id="PF20560">
    <property type="entry name" value="MotA_N"/>
    <property type="match status" value="1"/>
</dbReference>